<sequence>MARMNIQEIAASDQKDAVRIDEIAKIRGWFRPEDDSPYYATVQDYLSEKLTLDEATKKLCTPIDEKISAQQLDDVNFMDLWYSIIHSARRINYREANWHTVLVDLVAAFKEHSIPGNDKYDYLYSSLTDFLMACRETYNDQPTPGDASDVEITAWTNLNYFYALLTGKQAADNSLFAIWAMRQALETPHADDRESTAAQKYDTYVPAAAVWAFGGYRVLFEKDEDLTPKDKRQGNPAKGGELWKGKAEFSKERWYFWRERFAEVGKMGDVNEQTRVVARDAIQAMERAATFEKM</sequence>
<keyword evidence="2" id="KW-1185">Reference proteome</keyword>
<dbReference type="OrthoDB" id="3350591at2759"/>
<accession>A0A9P4HKI9</accession>
<protein>
    <submittedName>
        <fullName evidence="1">Uncharacterized protein</fullName>
    </submittedName>
</protein>
<dbReference type="AlphaFoldDB" id="A0A9P4HKI9"/>
<gene>
    <name evidence="1" type="ORF">EK21DRAFT_96051</name>
</gene>
<proteinExistence type="predicted"/>
<organism evidence="1 2">
    <name type="scientific">Setomelanomma holmii</name>
    <dbReference type="NCBI Taxonomy" id="210430"/>
    <lineage>
        <taxon>Eukaryota</taxon>
        <taxon>Fungi</taxon>
        <taxon>Dikarya</taxon>
        <taxon>Ascomycota</taxon>
        <taxon>Pezizomycotina</taxon>
        <taxon>Dothideomycetes</taxon>
        <taxon>Pleosporomycetidae</taxon>
        <taxon>Pleosporales</taxon>
        <taxon>Pleosporineae</taxon>
        <taxon>Phaeosphaeriaceae</taxon>
        <taxon>Setomelanomma</taxon>
    </lineage>
</organism>
<comment type="caution">
    <text evidence="1">The sequence shown here is derived from an EMBL/GenBank/DDBJ whole genome shotgun (WGS) entry which is preliminary data.</text>
</comment>
<dbReference type="InterPro" id="IPR022085">
    <property type="entry name" value="OpdG"/>
</dbReference>
<reference evidence="1" key="1">
    <citation type="journal article" date="2020" name="Stud. Mycol.">
        <title>101 Dothideomycetes genomes: a test case for predicting lifestyles and emergence of pathogens.</title>
        <authorList>
            <person name="Haridas S."/>
            <person name="Albert R."/>
            <person name="Binder M."/>
            <person name="Bloem J."/>
            <person name="Labutti K."/>
            <person name="Salamov A."/>
            <person name="Andreopoulos B."/>
            <person name="Baker S."/>
            <person name="Barry K."/>
            <person name="Bills G."/>
            <person name="Bluhm B."/>
            <person name="Cannon C."/>
            <person name="Castanera R."/>
            <person name="Culley D."/>
            <person name="Daum C."/>
            <person name="Ezra D."/>
            <person name="Gonzalez J."/>
            <person name="Henrissat B."/>
            <person name="Kuo A."/>
            <person name="Liang C."/>
            <person name="Lipzen A."/>
            <person name="Lutzoni F."/>
            <person name="Magnuson J."/>
            <person name="Mondo S."/>
            <person name="Nolan M."/>
            <person name="Ohm R."/>
            <person name="Pangilinan J."/>
            <person name="Park H.-J."/>
            <person name="Ramirez L."/>
            <person name="Alfaro M."/>
            <person name="Sun H."/>
            <person name="Tritt A."/>
            <person name="Yoshinaga Y."/>
            <person name="Zwiers L.-H."/>
            <person name="Turgeon B."/>
            <person name="Goodwin S."/>
            <person name="Spatafora J."/>
            <person name="Crous P."/>
            <person name="Grigoriev I."/>
        </authorList>
    </citation>
    <scope>NUCLEOTIDE SEQUENCE</scope>
    <source>
        <strain evidence="1">CBS 110217</strain>
    </source>
</reference>
<name>A0A9P4HKI9_9PLEO</name>
<dbReference type="Pfam" id="PF12311">
    <property type="entry name" value="DUF3632"/>
    <property type="match status" value="1"/>
</dbReference>
<dbReference type="InterPro" id="IPR053204">
    <property type="entry name" value="Oxopyrrolidines_Biosynth-assoc"/>
</dbReference>
<evidence type="ECO:0000313" key="1">
    <source>
        <dbReference type="EMBL" id="KAF2036058.1"/>
    </source>
</evidence>
<evidence type="ECO:0000313" key="2">
    <source>
        <dbReference type="Proteomes" id="UP000799777"/>
    </source>
</evidence>
<dbReference type="PANTHER" id="PTHR38797:SF4">
    <property type="entry name" value="NUCLEAR PORE COMPLEX PROTEIN NUP85"/>
    <property type="match status" value="1"/>
</dbReference>
<dbReference type="EMBL" id="ML978155">
    <property type="protein sequence ID" value="KAF2036058.1"/>
    <property type="molecule type" value="Genomic_DNA"/>
</dbReference>
<dbReference type="PANTHER" id="PTHR38797">
    <property type="entry name" value="NUCLEAR PORE COMPLEX PROTEIN NUP85-RELATED"/>
    <property type="match status" value="1"/>
</dbReference>
<dbReference type="Proteomes" id="UP000799777">
    <property type="component" value="Unassembled WGS sequence"/>
</dbReference>